<dbReference type="EMBL" id="BLKW01000002">
    <property type="protein sequence ID" value="GFG73515.1"/>
    <property type="molecule type" value="Genomic_DNA"/>
</dbReference>
<reference evidence="3 4" key="1">
    <citation type="journal article" date="2019" name="Emerg. Microbes Infect.">
        <title>Comprehensive subspecies identification of 175 nontuberculous mycobacteria species based on 7547 genomic profiles.</title>
        <authorList>
            <person name="Matsumoto Y."/>
            <person name="Kinjo T."/>
            <person name="Motooka D."/>
            <person name="Nabeya D."/>
            <person name="Jung N."/>
            <person name="Uechi K."/>
            <person name="Horii T."/>
            <person name="Iida T."/>
            <person name="Fujita J."/>
            <person name="Nakamura S."/>
        </authorList>
    </citation>
    <scope>NUCLEOTIDE SEQUENCE [LARGE SCALE GENOMIC DNA]</scope>
    <source>
        <strain evidence="3 4">JCM 17322</strain>
    </source>
</reference>
<evidence type="ECO:0000313" key="4">
    <source>
        <dbReference type="Proteomes" id="UP000465361"/>
    </source>
</evidence>
<feature type="signal peptide" evidence="1">
    <location>
        <begin position="1"/>
        <end position="25"/>
    </location>
</feature>
<comment type="caution">
    <text evidence="3">The sequence shown here is derived from an EMBL/GenBank/DDBJ whole genome shotgun (WGS) entry which is preliminary data.</text>
</comment>
<gene>
    <name evidence="3" type="ORF">MBOT_08800</name>
</gene>
<protein>
    <recommendedName>
        <fullName evidence="2">DUF732 domain-containing protein</fullName>
    </recommendedName>
</protein>
<feature type="chain" id="PRO_5029620959" description="DUF732 domain-containing protein" evidence="1">
    <location>
        <begin position="26"/>
        <end position="108"/>
    </location>
</feature>
<evidence type="ECO:0000259" key="2">
    <source>
        <dbReference type="Pfam" id="PF05305"/>
    </source>
</evidence>
<sequence>MQYARWLLIAAGAVTAVGLAAPVHADNTDTVFLDELDRAGIEYADAQDAVSIGKDVCDYLAAGRPVNTVVRALKMRNHHLSMHNAAQFVAISAQTYCPAQLPAGGISG</sequence>
<keyword evidence="1" id="KW-0732">Signal</keyword>
<name>A0A7I9XUA4_9MYCO</name>
<organism evidence="3 4">
    <name type="scientific">Mycobacterium botniense</name>
    <dbReference type="NCBI Taxonomy" id="84962"/>
    <lineage>
        <taxon>Bacteria</taxon>
        <taxon>Bacillati</taxon>
        <taxon>Actinomycetota</taxon>
        <taxon>Actinomycetes</taxon>
        <taxon>Mycobacteriales</taxon>
        <taxon>Mycobacteriaceae</taxon>
        <taxon>Mycobacterium</taxon>
    </lineage>
</organism>
<dbReference type="InterPro" id="IPR007969">
    <property type="entry name" value="DUF732"/>
</dbReference>
<keyword evidence="4" id="KW-1185">Reference proteome</keyword>
<dbReference type="Proteomes" id="UP000465361">
    <property type="component" value="Unassembled WGS sequence"/>
</dbReference>
<dbReference type="RefSeq" id="WP_163754718.1">
    <property type="nucleotide sequence ID" value="NZ_BLKW01000002.1"/>
</dbReference>
<feature type="domain" description="DUF732" evidence="2">
    <location>
        <begin position="29"/>
        <end position="98"/>
    </location>
</feature>
<accession>A0A7I9XUA4</accession>
<evidence type="ECO:0000256" key="1">
    <source>
        <dbReference type="SAM" id="SignalP"/>
    </source>
</evidence>
<evidence type="ECO:0000313" key="3">
    <source>
        <dbReference type="EMBL" id="GFG73515.1"/>
    </source>
</evidence>
<dbReference type="Pfam" id="PF05305">
    <property type="entry name" value="DUF732"/>
    <property type="match status" value="1"/>
</dbReference>
<dbReference type="AlphaFoldDB" id="A0A7I9XUA4"/>
<proteinExistence type="predicted"/>